<dbReference type="GO" id="GO:0003887">
    <property type="term" value="F:DNA-directed DNA polymerase activity"/>
    <property type="evidence" value="ECO:0007669"/>
    <property type="project" value="UniProtKB-KW"/>
</dbReference>
<keyword evidence="3" id="KW-0235">DNA replication</keyword>
<evidence type="ECO:0000313" key="6">
    <source>
        <dbReference type="Proteomes" id="UP000217944"/>
    </source>
</evidence>
<proteinExistence type="predicted"/>
<dbReference type="PANTHER" id="PTHR34388:SF1">
    <property type="entry name" value="DNA POLYMERASE III SUBUNIT DELTA"/>
    <property type="match status" value="1"/>
</dbReference>
<dbReference type="GO" id="GO:0006261">
    <property type="term" value="P:DNA-templated DNA replication"/>
    <property type="evidence" value="ECO:0007669"/>
    <property type="project" value="TreeGrafter"/>
</dbReference>
<name>A0A292YC09_9BACT</name>
<dbReference type="AlphaFoldDB" id="A0A292YC09"/>
<dbReference type="GO" id="GO:0003677">
    <property type="term" value="F:DNA binding"/>
    <property type="evidence" value="ECO:0007669"/>
    <property type="project" value="InterPro"/>
</dbReference>
<dbReference type="GO" id="GO:0009360">
    <property type="term" value="C:DNA polymerase III complex"/>
    <property type="evidence" value="ECO:0007669"/>
    <property type="project" value="TreeGrafter"/>
</dbReference>
<dbReference type="InterPro" id="IPR005790">
    <property type="entry name" value="DNA_polIII_delta"/>
</dbReference>
<evidence type="ECO:0000256" key="4">
    <source>
        <dbReference type="ARBA" id="ARBA00022932"/>
    </source>
</evidence>
<evidence type="ECO:0000256" key="1">
    <source>
        <dbReference type="ARBA" id="ARBA00022679"/>
    </source>
</evidence>
<organism evidence="5 6">
    <name type="scientific">Lebetimonas natsushimae</name>
    <dbReference type="NCBI Taxonomy" id="1936991"/>
    <lineage>
        <taxon>Bacteria</taxon>
        <taxon>Pseudomonadati</taxon>
        <taxon>Campylobacterota</taxon>
        <taxon>Epsilonproteobacteria</taxon>
        <taxon>Nautiliales</taxon>
        <taxon>Nautiliaceae</taxon>
        <taxon>Lebetimonas</taxon>
    </lineage>
</organism>
<dbReference type="EC" id="2.7.7.7" evidence="5"/>
<dbReference type="Proteomes" id="UP000217944">
    <property type="component" value="Unassembled WGS sequence"/>
</dbReference>
<accession>A0A292YC09</accession>
<evidence type="ECO:0000256" key="3">
    <source>
        <dbReference type="ARBA" id="ARBA00022705"/>
    </source>
</evidence>
<protein>
    <submittedName>
        <fullName evidence="5">DNA polymerase III subunit delta</fullName>
        <ecNumber evidence="5">2.7.7.7</ecNumber>
    </submittedName>
</protein>
<sequence>MIDNAIIFFIKSPFKLLYNSNKKVKMNKREFDGLKELPHFCVFYGNSFFLNLYQKKIEEKFEKENMLKLYYDEFDKKLAKSHLIESSLFGGQNILIVKTNKFNKELEELKQYVKGNYCFVFYTGNKKLDLKKDEFVRFYNPSFKDIIEYTNRLCEKEHLHLSNDAKNFLAKSIDPLFLENEIKKLANYKKEISLKDIEDIVFLYKEESFEDLFVKILNGRDFFDDLKIILETVDYKRIIPALINYITTLYQYHIFIKITGKSNLKEFLGYQLPFDIEKQRIELVIKLKEKDYKTLLDFLLNKELLMRNSEKEKEAIFWEAMIYLRNYHSF</sequence>
<dbReference type="SUPFAM" id="SSF52540">
    <property type="entry name" value="P-loop containing nucleoside triphosphate hydrolases"/>
    <property type="match status" value="1"/>
</dbReference>
<evidence type="ECO:0000256" key="2">
    <source>
        <dbReference type="ARBA" id="ARBA00022695"/>
    </source>
</evidence>
<evidence type="ECO:0000313" key="5">
    <source>
        <dbReference type="EMBL" id="GAX87298.1"/>
    </source>
</evidence>
<comment type="caution">
    <text evidence="5">The sequence shown here is derived from an EMBL/GenBank/DDBJ whole genome shotgun (WGS) entry which is preliminary data.</text>
</comment>
<dbReference type="PANTHER" id="PTHR34388">
    <property type="entry name" value="DNA POLYMERASE III SUBUNIT DELTA"/>
    <property type="match status" value="1"/>
</dbReference>
<reference evidence="5 6" key="1">
    <citation type="journal article" date="2017" name="Syst. Appl. Microbiol.">
        <title>Lebetimonas natsushimae sp. nov., a novel strictly anaerobic, moderately thermophilic chemoautotroph isolated from a deep-sea hydrothermal vent polychaete nest in the Mid-Okinawa Trough.</title>
        <authorList>
            <person name="Nagata R."/>
            <person name="Takaki Y."/>
            <person name="Tame A."/>
            <person name="Nunoura T."/>
            <person name="Muto H."/>
            <person name="Mino S."/>
            <person name="Sawayama S."/>
            <person name="Takai K."/>
            <person name="Nakagawa S."/>
        </authorList>
    </citation>
    <scope>NUCLEOTIDE SEQUENCE [LARGE SCALE GENOMIC DNA]</scope>
    <source>
        <strain evidence="5 6">HS1857</strain>
    </source>
</reference>
<keyword evidence="2 5" id="KW-0548">Nucleotidyltransferase</keyword>
<keyword evidence="4" id="KW-0239">DNA-directed DNA polymerase</keyword>
<keyword evidence="6" id="KW-1185">Reference proteome</keyword>
<gene>
    <name evidence="5" type="ORF">LNAT_P0593</name>
</gene>
<keyword evidence="1 5" id="KW-0808">Transferase</keyword>
<dbReference type="InterPro" id="IPR027417">
    <property type="entry name" value="P-loop_NTPase"/>
</dbReference>
<dbReference type="EMBL" id="BDME01000001">
    <property type="protein sequence ID" value="GAX87298.1"/>
    <property type="molecule type" value="Genomic_DNA"/>
</dbReference>